<dbReference type="GO" id="GO:0016491">
    <property type="term" value="F:oxidoreductase activity"/>
    <property type="evidence" value="ECO:0007669"/>
    <property type="project" value="UniProtKB-KW"/>
</dbReference>
<comment type="caution">
    <text evidence="4">The sequence shown here is derived from an EMBL/GenBank/DDBJ whole genome shotgun (WGS) entry which is preliminary data.</text>
</comment>
<keyword evidence="5" id="KW-1185">Reference proteome</keyword>
<reference evidence="4" key="1">
    <citation type="submission" date="2021-03" db="EMBL/GenBank/DDBJ databases">
        <title>Draft genome sequence of rust myrtle Austropuccinia psidii MF-1, a brazilian biotype.</title>
        <authorList>
            <person name="Quecine M.C."/>
            <person name="Pachon D.M.R."/>
            <person name="Bonatelli M.L."/>
            <person name="Correr F.H."/>
            <person name="Franceschini L.M."/>
            <person name="Leite T.F."/>
            <person name="Margarido G.R.A."/>
            <person name="Almeida C.A."/>
            <person name="Ferrarezi J.A."/>
            <person name="Labate C.A."/>
        </authorList>
    </citation>
    <scope>NUCLEOTIDE SEQUENCE</scope>
    <source>
        <strain evidence="4">MF-1</strain>
    </source>
</reference>
<organism evidence="4 5">
    <name type="scientific">Austropuccinia psidii MF-1</name>
    <dbReference type="NCBI Taxonomy" id="1389203"/>
    <lineage>
        <taxon>Eukaryota</taxon>
        <taxon>Fungi</taxon>
        <taxon>Dikarya</taxon>
        <taxon>Basidiomycota</taxon>
        <taxon>Pucciniomycotina</taxon>
        <taxon>Pucciniomycetes</taxon>
        <taxon>Pucciniales</taxon>
        <taxon>Sphaerophragmiaceae</taxon>
        <taxon>Austropuccinia</taxon>
    </lineage>
</organism>
<dbReference type="SMART" id="SM00822">
    <property type="entry name" value="PKS_KR"/>
    <property type="match status" value="1"/>
</dbReference>
<evidence type="ECO:0000256" key="2">
    <source>
        <dbReference type="ARBA" id="ARBA00023002"/>
    </source>
</evidence>
<feature type="domain" description="Ketoreductase" evidence="3">
    <location>
        <begin position="6"/>
        <end position="204"/>
    </location>
</feature>
<sequence>MKISNRIFFVTGGSSGLGLAVTESLIERNGLVCVVDWNKAKGEELEAKYNTGSFCLLCHRGDVRSESEIKRGIQRAISAWPGRSIGGLVHCAGIGGVGKTVGSQGDPGDLQVFKTVVDINLTGSFNVARLVASQIVKLQHAKNSAETPCEDNGVIILTSSSSYQDGQVGQAAYAASKGGIASLVLPMARDLAKFGIRVNAIAPSLFQTEMSEQLSPAVKKNLMNAVEFPVRFGEPHEFASLVLELIGNSYLNGTVIRIDAASRMGKL</sequence>
<dbReference type="PRINTS" id="PR00081">
    <property type="entry name" value="GDHRDH"/>
</dbReference>
<dbReference type="InterPro" id="IPR002347">
    <property type="entry name" value="SDR_fam"/>
</dbReference>
<gene>
    <name evidence="4" type="ORF">O181_014021</name>
</gene>
<proteinExistence type="predicted"/>
<keyword evidence="1" id="KW-0521">NADP</keyword>
<evidence type="ECO:0000313" key="5">
    <source>
        <dbReference type="Proteomes" id="UP000765509"/>
    </source>
</evidence>
<evidence type="ECO:0000259" key="3">
    <source>
        <dbReference type="SMART" id="SM00822"/>
    </source>
</evidence>
<dbReference type="Proteomes" id="UP000765509">
    <property type="component" value="Unassembled WGS sequence"/>
</dbReference>
<dbReference type="PROSITE" id="PS00061">
    <property type="entry name" value="ADH_SHORT"/>
    <property type="match status" value="1"/>
</dbReference>
<evidence type="ECO:0000313" key="4">
    <source>
        <dbReference type="EMBL" id="MBW0474306.1"/>
    </source>
</evidence>
<dbReference type="SUPFAM" id="SSF51735">
    <property type="entry name" value="NAD(P)-binding Rossmann-fold domains"/>
    <property type="match status" value="1"/>
</dbReference>
<evidence type="ECO:0000256" key="1">
    <source>
        <dbReference type="ARBA" id="ARBA00022857"/>
    </source>
</evidence>
<name>A0A9Q3C0Z1_9BASI</name>
<dbReference type="Pfam" id="PF00106">
    <property type="entry name" value="adh_short"/>
    <property type="match status" value="1"/>
</dbReference>
<dbReference type="OrthoDB" id="1274115at2759"/>
<dbReference type="AlphaFoldDB" id="A0A9Q3C0Z1"/>
<accession>A0A9Q3C0Z1</accession>
<keyword evidence="2" id="KW-0560">Oxidoreductase</keyword>
<dbReference type="PANTHER" id="PTHR43658:SF8">
    <property type="entry name" value="17-BETA-HYDROXYSTEROID DEHYDROGENASE 14-RELATED"/>
    <property type="match status" value="1"/>
</dbReference>
<dbReference type="EMBL" id="AVOT02003692">
    <property type="protein sequence ID" value="MBW0474306.1"/>
    <property type="molecule type" value="Genomic_DNA"/>
</dbReference>
<dbReference type="PANTHER" id="PTHR43658">
    <property type="entry name" value="SHORT-CHAIN DEHYDROGENASE/REDUCTASE"/>
    <property type="match status" value="1"/>
</dbReference>
<dbReference type="InterPro" id="IPR036291">
    <property type="entry name" value="NAD(P)-bd_dom_sf"/>
</dbReference>
<protein>
    <recommendedName>
        <fullName evidence="3">Ketoreductase domain-containing protein</fullName>
    </recommendedName>
</protein>
<dbReference type="Gene3D" id="3.40.50.720">
    <property type="entry name" value="NAD(P)-binding Rossmann-like Domain"/>
    <property type="match status" value="1"/>
</dbReference>
<dbReference type="InterPro" id="IPR020904">
    <property type="entry name" value="Sc_DH/Rdtase_CS"/>
</dbReference>
<dbReference type="InterPro" id="IPR057326">
    <property type="entry name" value="KR_dom"/>
</dbReference>